<protein>
    <recommendedName>
        <fullName evidence="2">F-box domain-containing protein</fullName>
    </recommendedName>
</protein>
<dbReference type="GeneID" id="38774091"/>
<dbReference type="Proteomes" id="UP000287166">
    <property type="component" value="Unassembled WGS sequence"/>
</dbReference>
<dbReference type="RefSeq" id="XP_027608087.1">
    <property type="nucleotide sequence ID" value="XM_027752286.1"/>
</dbReference>
<keyword evidence="4" id="KW-1185">Reference proteome</keyword>
<dbReference type="InterPro" id="IPR036047">
    <property type="entry name" value="F-box-like_dom_sf"/>
</dbReference>
<evidence type="ECO:0000313" key="3">
    <source>
        <dbReference type="EMBL" id="GBE77174.1"/>
    </source>
</evidence>
<feature type="region of interest" description="Disordered" evidence="1">
    <location>
        <begin position="445"/>
        <end position="469"/>
    </location>
</feature>
<sequence>MALPLKSMDFLVTRHDVANDKPCYIDKLSNDILVDEVFKYLDAFDILRLRQVSRLYYYLTHHSAIWKRLLRTIDVPIPPFPPSANYSLEKLTGFEVERAVVRAVSLERDWKKEKPAYRMWWSFCAHHEVLSMVMLPGGRYLIASVSDKKRTRYSIVLFAMDSVLAGAFALAKTNTITEAYNLQARYMTIQGERGIVISYVRKRCKKRTKKSASSSEHGVDKEEPSIKYHECISLHVQLSSLDILVDSRLEPGSEEFIEFAKAQPPPFQMLAMVRASAPLGVPSLDNIFGSPYLAIPQGNNKIVFKNLNGGAGSTLNCGPTAVAPIEKHTILAIRLVPAGNKILVARRICPDNAEPLLSVEYFNVIISGKVSTEVHQFNTDQMFSFDANAEIAQISDHGIPPREDDSVMGDLYDCPEVCTPRPISVYFTLKSGPILLRLTLFPKRKTDAPPASSPKGSPTSPTSPTQTLSHARTYGAYKYPLPELRILSYLSWDCHGMEVRVLPGSYRAIAYLVKKGKDGDVPSVSHCFRYYDPASRSADAAANVDELDAAAVEAVVNGLQPPKREIVKQFRIPRRALKSVRALAWDENIGRLCIASGDGTCIQVFDFAHASTVEHTDEGIERWPVPVHLDPNPDAILTPRPMLPTKTGLGE</sequence>
<comment type="caution">
    <text evidence="3">The sequence shown here is derived from an EMBL/GenBank/DDBJ whole genome shotgun (WGS) entry which is preliminary data.</text>
</comment>
<proteinExistence type="predicted"/>
<feature type="domain" description="F-box" evidence="2">
    <location>
        <begin position="33"/>
        <end position="69"/>
    </location>
</feature>
<dbReference type="STRING" id="139825.A0A401G4X2"/>
<dbReference type="InterPro" id="IPR001810">
    <property type="entry name" value="F-box_dom"/>
</dbReference>
<evidence type="ECO:0000256" key="1">
    <source>
        <dbReference type="SAM" id="MobiDB-lite"/>
    </source>
</evidence>
<reference evidence="3 4" key="1">
    <citation type="journal article" date="2018" name="Sci. Rep.">
        <title>Genome sequence of the cauliflower mushroom Sparassis crispa (Hanabiratake) and its association with beneficial usage.</title>
        <authorList>
            <person name="Kiyama R."/>
            <person name="Furutani Y."/>
            <person name="Kawaguchi K."/>
            <person name="Nakanishi T."/>
        </authorList>
    </citation>
    <scope>NUCLEOTIDE SEQUENCE [LARGE SCALE GENOMIC DNA]</scope>
</reference>
<dbReference type="Gene3D" id="1.20.1280.50">
    <property type="match status" value="1"/>
</dbReference>
<gene>
    <name evidence="3" type="ORF">SCP_0100460</name>
</gene>
<dbReference type="EMBL" id="BFAD01000001">
    <property type="protein sequence ID" value="GBE77174.1"/>
    <property type="molecule type" value="Genomic_DNA"/>
</dbReference>
<dbReference type="PROSITE" id="PS50181">
    <property type="entry name" value="FBOX"/>
    <property type="match status" value="1"/>
</dbReference>
<evidence type="ECO:0000313" key="4">
    <source>
        <dbReference type="Proteomes" id="UP000287166"/>
    </source>
</evidence>
<feature type="compositionally biased region" description="Low complexity" evidence="1">
    <location>
        <begin position="449"/>
        <end position="469"/>
    </location>
</feature>
<dbReference type="AlphaFoldDB" id="A0A401G4X2"/>
<name>A0A401G4X2_9APHY</name>
<dbReference type="SUPFAM" id="SSF81383">
    <property type="entry name" value="F-box domain"/>
    <property type="match status" value="1"/>
</dbReference>
<accession>A0A401G4X2</accession>
<evidence type="ECO:0000259" key="2">
    <source>
        <dbReference type="PROSITE" id="PS50181"/>
    </source>
</evidence>
<dbReference type="OrthoDB" id="3219396at2759"/>
<organism evidence="3 4">
    <name type="scientific">Sparassis crispa</name>
    <dbReference type="NCBI Taxonomy" id="139825"/>
    <lineage>
        <taxon>Eukaryota</taxon>
        <taxon>Fungi</taxon>
        <taxon>Dikarya</taxon>
        <taxon>Basidiomycota</taxon>
        <taxon>Agaricomycotina</taxon>
        <taxon>Agaricomycetes</taxon>
        <taxon>Polyporales</taxon>
        <taxon>Sparassidaceae</taxon>
        <taxon>Sparassis</taxon>
    </lineage>
</organism>
<dbReference type="InParanoid" id="A0A401G4X2"/>
<dbReference type="Pfam" id="PF12937">
    <property type="entry name" value="F-box-like"/>
    <property type="match status" value="1"/>
</dbReference>